<dbReference type="Pfam" id="PF08378">
    <property type="entry name" value="NERD"/>
    <property type="match status" value="1"/>
</dbReference>
<keyword evidence="4" id="KW-1185">Reference proteome</keyword>
<keyword evidence="1" id="KW-0812">Transmembrane</keyword>
<feature type="transmembrane region" description="Helical" evidence="1">
    <location>
        <begin position="48"/>
        <end position="80"/>
    </location>
</feature>
<dbReference type="KEGG" id="opf:CBP31_12465"/>
<gene>
    <name evidence="3" type="ORF">CBP31_12465</name>
</gene>
<evidence type="ECO:0000313" key="3">
    <source>
        <dbReference type="EMBL" id="ART83334.1"/>
    </source>
</evidence>
<evidence type="ECO:0000256" key="1">
    <source>
        <dbReference type="SAM" id="Phobius"/>
    </source>
</evidence>
<dbReference type="EMBL" id="CP021377">
    <property type="protein sequence ID" value="ART83334.1"/>
    <property type="molecule type" value="Genomic_DNA"/>
</dbReference>
<feature type="domain" description="NERD" evidence="2">
    <location>
        <begin position="90"/>
        <end position="213"/>
    </location>
</feature>
<accession>A0A1Y0D7S7</accession>
<organism evidence="3 4">
    <name type="scientific">Oceanisphaera profunda</name>
    <dbReference type="NCBI Taxonomy" id="1416627"/>
    <lineage>
        <taxon>Bacteria</taxon>
        <taxon>Pseudomonadati</taxon>
        <taxon>Pseudomonadota</taxon>
        <taxon>Gammaproteobacteria</taxon>
        <taxon>Aeromonadales</taxon>
        <taxon>Aeromonadaceae</taxon>
        <taxon>Oceanisphaera</taxon>
    </lineage>
</organism>
<evidence type="ECO:0000259" key="2">
    <source>
        <dbReference type="PROSITE" id="PS50965"/>
    </source>
</evidence>
<protein>
    <recommendedName>
        <fullName evidence="2">NERD domain-containing protein</fullName>
    </recommendedName>
</protein>
<keyword evidence="1" id="KW-1133">Transmembrane helix</keyword>
<dbReference type="AlphaFoldDB" id="A0A1Y0D7S7"/>
<reference evidence="3 4" key="1">
    <citation type="journal article" date="2014" name="Int. J. Syst. Evol. Microbiol.">
        <title>Oceanisphaera profunda sp. nov., a marine bacterium isolated from deep-sea sediment, and emended description of the genus Oceanisphaera.</title>
        <authorList>
            <person name="Xu Z."/>
            <person name="Zhang X.Y."/>
            <person name="Su H.N."/>
            <person name="Yu Z.C."/>
            <person name="Liu C."/>
            <person name="Li H."/>
            <person name="Chen X.L."/>
            <person name="Song X.Y."/>
            <person name="Xie B.B."/>
            <person name="Qin Q.L."/>
            <person name="Zhou B.C."/>
            <person name="Shi M."/>
            <person name="Huang Y."/>
            <person name="Zhang Y.Z."/>
        </authorList>
    </citation>
    <scope>NUCLEOTIDE SEQUENCE [LARGE SCALE GENOMIC DNA]</scope>
    <source>
        <strain evidence="3 4">SM1222</strain>
    </source>
</reference>
<dbReference type="PROSITE" id="PS50965">
    <property type="entry name" value="NERD"/>
    <property type="match status" value="1"/>
</dbReference>
<dbReference type="InterPro" id="IPR011528">
    <property type="entry name" value="NERD"/>
</dbReference>
<name>A0A1Y0D7S7_9GAMM</name>
<dbReference type="Proteomes" id="UP000243937">
    <property type="component" value="Chromosome"/>
</dbReference>
<sequence>MLLSGLNCYYWASKNYHSRIKVLANFDYVTANKLTLNAHGYKNTNRTLVALVGLGIAFVVSAIYLPATPIVLLLTAVAWWSQKSHPILLAGAEGEDLVINLLSALPDTFTVYNQVDLPNAKSRTGFNEADVIVAGPNAVFVIEVKHNSGSIRGADTDREWRIEKTSRGGSVYGKTMRNPISQVKRLVWLLSKDLKAKGSRAWIQGVVLFSHPDVDAKIENDSNVPVMGRADIVNYINAYQAKFDIANNAKLISDIAALKGA</sequence>
<evidence type="ECO:0000313" key="4">
    <source>
        <dbReference type="Proteomes" id="UP000243937"/>
    </source>
</evidence>
<proteinExistence type="predicted"/>
<keyword evidence="1" id="KW-0472">Membrane</keyword>